<evidence type="ECO:0000256" key="7">
    <source>
        <dbReference type="ARBA" id="ARBA00023237"/>
    </source>
</evidence>
<evidence type="ECO:0000259" key="10">
    <source>
        <dbReference type="Pfam" id="PF00593"/>
    </source>
</evidence>
<dbReference type="NCBIfam" id="TIGR04057">
    <property type="entry name" value="SusC_RagA_signa"/>
    <property type="match status" value="1"/>
</dbReference>
<evidence type="ECO:0000256" key="5">
    <source>
        <dbReference type="ARBA" id="ARBA00023077"/>
    </source>
</evidence>
<evidence type="ECO:0000313" key="13">
    <source>
        <dbReference type="Proteomes" id="UP000002774"/>
    </source>
</evidence>
<dbReference type="PROSITE" id="PS52016">
    <property type="entry name" value="TONB_DEPENDENT_REC_3"/>
    <property type="match status" value="1"/>
</dbReference>
<dbReference type="Pfam" id="PF13715">
    <property type="entry name" value="CarbopepD_reg_2"/>
    <property type="match status" value="1"/>
</dbReference>
<dbReference type="eggNOG" id="COG4771">
    <property type="taxonomic scope" value="Bacteria"/>
</dbReference>
<sequence length="1138" mass="124431">MKKSSLLIRQIMRISFLVTILLFVFSQILWAARSDAQTIKQKVSIAIGNESLDQALAQFGKTTHLQLAYDGTALGLKKYTVKAKNFSATTAAEVLEYLLQNTNITYKETSDGIVLVPKTRLKQGKITGIVLDEKGEALPGATVVVVETGAGTQTKPDGTFSIPVQVGTYTLKISFIAYQTLLVKNVVVEDGKETHQKIALQSDNSKLNEVVVVGYGSKLKSEITGAVSSISSKDLANRPITQASQALYGLVPGVYLNTSTGEAGNNQATIRIRGIGTLNDASALILVDGIEAPLDNINPTDIESISVLKDASSAAIYGSRAANGVVLVTTKRGKLNSKPTIDYTAYAGLSAPTVLPQMVTDPTTYLQLYREAALNSGTKVAFTDADIARYASQPSTNWLDVAFKKTAPIQQHTIAVRGGSTNTTYSLSLGYLKQDGIIKGNQDYNAYNIRSNIDNTISKKLKVGSSIAYSYGLTNLTPKDVATQIAGNAIDNTLTGKGNLAFEGGLMQHPIVPVYDGLGRYATLEQALGLTSSRNNEQAILNNEYAVQKDNRLLGNVYAEYEIIKDLKVKGTVGYNYQQMGYVDTRKEFSQYDPVSGALVSTVFPGSQLYDIQRNSQNVTAFLQSTYEKQVGLHNFKALIGYNQESSVQKQNTVEQLNFGSTDLITLGSGATTPVALTTQGEWALRSFFGRFDYNFDNKYLFEFNFRRDGSSRFGANNRYGNFPSVSGGWLISNEKFWDVKFFDLLKLRASWGKLGNQNTALYPFASQVALTSNYSFNNNINTGGAISVLGNPDLKWEQTTSTDIGIDMGFFKSKLTVSGDYFIKNTTGILTQITNPLTLGITNPTIVNAAAVQNKGWEADVNYQDKIGKVSIGAGFNFTYVNNVVKSINPSLSGAADQVELDHSADSWLIRGQPIGVIYGYQVQGIFQNAAEIAAAPNHSKLFGVAPQPGDFRIADINGDGVIDSKDRTVIGNRQPKLLYGFNFKAGYKGFDFSALFQGIGHADIYLSRSVGPFPFAGIRSVWLNRWTPENPSTTYPRLWIDRNGYNGSTIEINNASYWVQNRAYLRLKNVQLAYTIPKSVLSKTFIQNLRVYVNAQNLLTFTPLKDFDPERQDQTQYGTSSLPQLKIFTAGLNLTF</sequence>
<dbReference type="InterPro" id="IPR023997">
    <property type="entry name" value="TonB-dep_OMP_SusC/RagA_CS"/>
</dbReference>
<dbReference type="Pfam" id="PF00593">
    <property type="entry name" value="TonB_dep_Rec_b-barrel"/>
    <property type="match status" value="1"/>
</dbReference>
<evidence type="ECO:0000256" key="9">
    <source>
        <dbReference type="RuleBase" id="RU003357"/>
    </source>
</evidence>
<evidence type="ECO:0000256" key="3">
    <source>
        <dbReference type="ARBA" id="ARBA00022452"/>
    </source>
</evidence>
<evidence type="ECO:0000256" key="4">
    <source>
        <dbReference type="ARBA" id="ARBA00022692"/>
    </source>
</evidence>
<keyword evidence="13" id="KW-1185">Reference proteome</keyword>
<gene>
    <name evidence="12" type="ORF">Mucpa_0692</name>
</gene>
<name>H1Y6C5_9SPHI</name>
<dbReference type="InterPro" id="IPR036942">
    <property type="entry name" value="Beta-barrel_TonB_sf"/>
</dbReference>
<dbReference type="InterPro" id="IPR039426">
    <property type="entry name" value="TonB-dep_rcpt-like"/>
</dbReference>
<keyword evidence="5 9" id="KW-0798">TonB box</keyword>
<organism evidence="12 13">
    <name type="scientific">Mucilaginibacter paludis DSM 18603</name>
    <dbReference type="NCBI Taxonomy" id="714943"/>
    <lineage>
        <taxon>Bacteria</taxon>
        <taxon>Pseudomonadati</taxon>
        <taxon>Bacteroidota</taxon>
        <taxon>Sphingobacteriia</taxon>
        <taxon>Sphingobacteriales</taxon>
        <taxon>Sphingobacteriaceae</taxon>
        <taxon>Mucilaginibacter</taxon>
    </lineage>
</organism>
<dbReference type="HOGENOM" id="CLU_004317_1_1_10"/>
<dbReference type="InterPro" id="IPR012910">
    <property type="entry name" value="Plug_dom"/>
</dbReference>
<dbReference type="GO" id="GO:0009279">
    <property type="term" value="C:cell outer membrane"/>
    <property type="evidence" value="ECO:0007669"/>
    <property type="project" value="UniProtKB-SubCell"/>
</dbReference>
<dbReference type="FunFam" id="2.170.130.10:FF:000003">
    <property type="entry name" value="SusC/RagA family TonB-linked outer membrane protein"/>
    <property type="match status" value="1"/>
</dbReference>
<dbReference type="InterPro" id="IPR023996">
    <property type="entry name" value="TonB-dep_OMP_SusC/RagA"/>
</dbReference>
<evidence type="ECO:0000256" key="2">
    <source>
        <dbReference type="ARBA" id="ARBA00022448"/>
    </source>
</evidence>
<accession>H1Y6C5</accession>
<dbReference type="InterPro" id="IPR037066">
    <property type="entry name" value="Plug_dom_sf"/>
</dbReference>
<dbReference type="SUPFAM" id="SSF56935">
    <property type="entry name" value="Porins"/>
    <property type="match status" value="1"/>
</dbReference>
<comment type="subcellular location">
    <subcellularLocation>
        <location evidence="1 8">Cell outer membrane</location>
        <topology evidence="1 8">Multi-pass membrane protein</topology>
    </subcellularLocation>
</comment>
<feature type="domain" description="TonB-dependent receptor-like beta-barrel" evidence="10">
    <location>
        <begin position="534"/>
        <end position="1100"/>
    </location>
</feature>
<keyword evidence="12" id="KW-0675">Receptor</keyword>
<keyword evidence="2 8" id="KW-0813">Transport</keyword>
<evidence type="ECO:0000256" key="1">
    <source>
        <dbReference type="ARBA" id="ARBA00004571"/>
    </source>
</evidence>
<comment type="similarity">
    <text evidence="8 9">Belongs to the TonB-dependent receptor family.</text>
</comment>
<dbReference type="InterPro" id="IPR008969">
    <property type="entry name" value="CarboxyPept-like_regulatory"/>
</dbReference>
<keyword evidence="4 8" id="KW-0812">Transmembrane</keyword>
<evidence type="ECO:0000256" key="6">
    <source>
        <dbReference type="ARBA" id="ARBA00023136"/>
    </source>
</evidence>
<dbReference type="STRING" id="714943.Mucpa_0692"/>
<dbReference type="Gene3D" id="3.55.50.30">
    <property type="match status" value="1"/>
</dbReference>
<proteinExistence type="inferred from homology"/>
<keyword evidence="3 8" id="KW-1134">Transmembrane beta strand</keyword>
<dbReference type="InterPro" id="IPR000531">
    <property type="entry name" value="Beta-barrel_TonB"/>
</dbReference>
<evidence type="ECO:0000259" key="11">
    <source>
        <dbReference type="Pfam" id="PF07715"/>
    </source>
</evidence>
<dbReference type="OrthoDB" id="600887at2"/>
<dbReference type="AlphaFoldDB" id="H1Y6C5"/>
<dbReference type="Pfam" id="PF07715">
    <property type="entry name" value="Plug"/>
    <property type="match status" value="1"/>
</dbReference>
<dbReference type="EMBL" id="CM001403">
    <property type="protein sequence ID" value="EHQ24873.1"/>
    <property type="molecule type" value="Genomic_DNA"/>
</dbReference>
<dbReference type="Gene3D" id="2.170.130.10">
    <property type="entry name" value="TonB-dependent receptor, plug domain"/>
    <property type="match status" value="1"/>
</dbReference>
<reference evidence="12" key="1">
    <citation type="submission" date="2011-09" db="EMBL/GenBank/DDBJ databases">
        <title>The permanent draft genome of Mucilaginibacter paludis DSM 18603.</title>
        <authorList>
            <consortium name="US DOE Joint Genome Institute (JGI-PGF)"/>
            <person name="Lucas S."/>
            <person name="Han J."/>
            <person name="Lapidus A."/>
            <person name="Bruce D."/>
            <person name="Goodwin L."/>
            <person name="Pitluck S."/>
            <person name="Peters L."/>
            <person name="Kyrpides N."/>
            <person name="Mavromatis K."/>
            <person name="Ivanova N."/>
            <person name="Mikhailova N."/>
            <person name="Held B."/>
            <person name="Detter J.C."/>
            <person name="Tapia R."/>
            <person name="Han C."/>
            <person name="Land M."/>
            <person name="Hauser L."/>
            <person name="Markowitz V."/>
            <person name="Cheng J.-F."/>
            <person name="Hugenholtz P."/>
            <person name="Woyke T."/>
            <person name="Wu D."/>
            <person name="Tindall B."/>
            <person name="Brambilla E."/>
            <person name="Klenk H.-P."/>
            <person name="Eisen J.A."/>
        </authorList>
    </citation>
    <scope>NUCLEOTIDE SEQUENCE [LARGE SCALE GENOMIC DNA]</scope>
    <source>
        <strain evidence="12">DSM 18603</strain>
    </source>
</reference>
<evidence type="ECO:0000313" key="12">
    <source>
        <dbReference type="EMBL" id="EHQ24873.1"/>
    </source>
</evidence>
<dbReference type="Gene3D" id="2.40.170.20">
    <property type="entry name" value="TonB-dependent receptor, beta-barrel domain"/>
    <property type="match status" value="1"/>
</dbReference>
<dbReference type="NCBIfam" id="TIGR04056">
    <property type="entry name" value="OMP_RagA_SusC"/>
    <property type="match status" value="1"/>
</dbReference>
<dbReference type="Proteomes" id="UP000002774">
    <property type="component" value="Chromosome"/>
</dbReference>
<dbReference type="RefSeq" id="WP_008504465.1">
    <property type="nucleotide sequence ID" value="NZ_CM001403.1"/>
</dbReference>
<dbReference type="Gene3D" id="2.60.40.1120">
    <property type="entry name" value="Carboxypeptidase-like, regulatory domain"/>
    <property type="match status" value="1"/>
</dbReference>
<dbReference type="SUPFAM" id="SSF49464">
    <property type="entry name" value="Carboxypeptidase regulatory domain-like"/>
    <property type="match status" value="1"/>
</dbReference>
<feature type="domain" description="TonB-dependent receptor plug" evidence="11">
    <location>
        <begin position="220"/>
        <end position="325"/>
    </location>
</feature>
<protein>
    <submittedName>
        <fullName evidence="12">TonB-dependent receptor plug</fullName>
    </submittedName>
</protein>
<keyword evidence="6 8" id="KW-0472">Membrane</keyword>
<evidence type="ECO:0000256" key="8">
    <source>
        <dbReference type="PROSITE-ProRule" id="PRU01360"/>
    </source>
</evidence>
<keyword evidence="7 8" id="KW-0998">Cell outer membrane</keyword>